<feature type="region of interest" description="Disordered" evidence="22">
    <location>
        <begin position="795"/>
        <end position="893"/>
    </location>
</feature>
<dbReference type="Proteomes" id="UP000694845">
    <property type="component" value="Unplaced"/>
</dbReference>
<feature type="region of interest" description="Disordered" evidence="22">
    <location>
        <begin position="717"/>
        <end position="783"/>
    </location>
</feature>
<evidence type="ECO:0000256" key="20">
    <source>
        <dbReference type="ARBA" id="ARBA00047714"/>
    </source>
</evidence>
<evidence type="ECO:0000256" key="21">
    <source>
        <dbReference type="PROSITE-ProRule" id="PRU01379"/>
    </source>
</evidence>
<feature type="region of interest" description="Disordered" evidence="22">
    <location>
        <begin position="442"/>
        <end position="506"/>
    </location>
</feature>
<dbReference type="GO" id="GO:0005634">
    <property type="term" value="C:nucleus"/>
    <property type="evidence" value="ECO:0007669"/>
    <property type="project" value="UniProtKB-SubCell"/>
</dbReference>
<dbReference type="GO" id="GO:0008270">
    <property type="term" value="F:zinc ion binding"/>
    <property type="evidence" value="ECO:0007669"/>
    <property type="project" value="InterPro"/>
</dbReference>
<feature type="compositionally biased region" description="Basic residues" evidence="22">
    <location>
        <begin position="1007"/>
        <end position="1033"/>
    </location>
</feature>
<feature type="region of interest" description="Disordered" evidence="22">
    <location>
        <begin position="924"/>
        <end position="970"/>
    </location>
</feature>
<evidence type="ECO:0000256" key="19">
    <source>
        <dbReference type="ARBA" id="ARBA00032928"/>
    </source>
</evidence>
<dbReference type="InterPro" id="IPR000834">
    <property type="entry name" value="Peptidase_M14"/>
</dbReference>
<evidence type="ECO:0000256" key="2">
    <source>
        <dbReference type="ARBA" id="ARBA00004123"/>
    </source>
</evidence>
<accession>A0A8B7YAV0</accession>
<comment type="similarity">
    <text evidence="5 21">Belongs to the peptidase M14 family.</text>
</comment>
<dbReference type="GO" id="GO:0006508">
    <property type="term" value="P:proteolysis"/>
    <property type="evidence" value="ECO:0007669"/>
    <property type="project" value="UniProtKB-KW"/>
</dbReference>
<feature type="compositionally biased region" description="Polar residues" evidence="22">
    <location>
        <begin position="990"/>
        <end position="1004"/>
    </location>
</feature>
<keyword evidence="10" id="KW-0862">Zinc</keyword>
<evidence type="ECO:0000256" key="8">
    <source>
        <dbReference type="ARBA" id="ARBA00022723"/>
    </source>
</evidence>
<evidence type="ECO:0000313" key="25">
    <source>
        <dbReference type="RefSeq" id="XP_022089505.1"/>
    </source>
</evidence>
<evidence type="ECO:0000256" key="22">
    <source>
        <dbReference type="SAM" id="MobiDB-lite"/>
    </source>
</evidence>
<evidence type="ECO:0000256" key="4">
    <source>
        <dbReference type="ARBA" id="ARBA00004214"/>
    </source>
</evidence>
<evidence type="ECO:0000256" key="5">
    <source>
        <dbReference type="ARBA" id="ARBA00005988"/>
    </source>
</evidence>
<evidence type="ECO:0000256" key="18">
    <source>
        <dbReference type="ARBA" id="ARBA00032753"/>
    </source>
</evidence>
<evidence type="ECO:0000256" key="11">
    <source>
        <dbReference type="ARBA" id="ARBA00023049"/>
    </source>
</evidence>
<dbReference type="InterPro" id="IPR034286">
    <property type="entry name" value="M14_AGBL5-like"/>
</dbReference>
<organism evidence="24 25">
    <name type="scientific">Acanthaster planci</name>
    <name type="common">Crown-of-thorns starfish</name>
    <dbReference type="NCBI Taxonomy" id="133434"/>
    <lineage>
        <taxon>Eukaryota</taxon>
        <taxon>Metazoa</taxon>
        <taxon>Echinodermata</taxon>
        <taxon>Eleutherozoa</taxon>
        <taxon>Asterozoa</taxon>
        <taxon>Asteroidea</taxon>
        <taxon>Valvatacea</taxon>
        <taxon>Valvatida</taxon>
        <taxon>Acanthasteridae</taxon>
        <taxon>Acanthaster</taxon>
    </lineage>
</organism>
<feature type="active site" description="Proton donor/acceptor" evidence="21">
    <location>
        <position position="601"/>
    </location>
</feature>
<feature type="region of interest" description="Disordered" evidence="22">
    <location>
        <begin position="985"/>
        <end position="1098"/>
    </location>
</feature>
<reference evidence="25" key="1">
    <citation type="submission" date="2025-08" db="UniProtKB">
        <authorList>
            <consortium name="RefSeq"/>
        </authorList>
    </citation>
    <scope>IDENTIFICATION</scope>
</reference>
<dbReference type="Gene3D" id="2.60.40.3120">
    <property type="match status" value="1"/>
</dbReference>
<dbReference type="PROSITE" id="PS52035">
    <property type="entry name" value="PEPTIDASE_M14"/>
    <property type="match status" value="1"/>
</dbReference>
<dbReference type="InterPro" id="IPR040626">
    <property type="entry name" value="Pepdidase_M14_N"/>
</dbReference>
<dbReference type="Pfam" id="PF00246">
    <property type="entry name" value="Peptidase_M14"/>
    <property type="match status" value="1"/>
</dbReference>
<dbReference type="Pfam" id="PF18027">
    <property type="entry name" value="Pepdidase_M14_N"/>
    <property type="match status" value="1"/>
</dbReference>
<dbReference type="Gene3D" id="3.40.630.10">
    <property type="entry name" value="Zn peptidases"/>
    <property type="match status" value="2"/>
</dbReference>
<dbReference type="InterPro" id="IPR050821">
    <property type="entry name" value="Cytosolic_carboxypeptidase"/>
</dbReference>
<dbReference type="SUPFAM" id="SSF53187">
    <property type="entry name" value="Zn-dependent exopeptidases"/>
    <property type="match status" value="2"/>
</dbReference>
<proteinExistence type="inferred from homology"/>
<feature type="compositionally biased region" description="Pro residues" evidence="22">
    <location>
        <begin position="930"/>
        <end position="941"/>
    </location>
</feature>
<dbReference type="GO" id="GO:0030496">
    <property type="term" value="C:midbody"/>
    <property type="evidence" value="ECO:0007669"/>
    <property type="project" value="UniProtKB-SubCell"/>
</dbReference>
<dbReference type="CDD" id="cd06236">
    <property type="entry name" value="M14_AGBL5_like"/>
    <property type="match status" value="1"/>
</dbReference>
<dbReference type="OrthoDB" id="10253041at2759"/>
<evidence type="ECO:0000256" key="12">
    <source>
        <dbReference type="ARBA" id="ARBA00023212"/>
    </source>
</evidence>
<gene>
    <name evidence="25" type="primary">LOC110978661</name>
</gene>
<comment type="catalytic activity">
    <reaction evidence="15">
        <text>C-terminal L-alpha-aminoacyl-L-glutamyl-L-glutamyl-[tubulin] + H2O = C-terminal L-alpha-aminoacyl-L-glutamyl-[tubulin] + L-glutamate</text>
        <dbReference type="Rhea" id="RHEA:63792"/>
        <dbReference type="Rhea" id="RHEA-COMP:16435"/>
        <dbReference type="Rhea" id="RHEA-COMP:16436"/>
        <dbReference type="ChEBI" id="CHEBI:15377"/>
        <dbReference type="ChEBI" id="CHEBI:29985"/>
        <dbReference type="ChEBI" id="CHEBI:149555"/>
        <dbReference type="ChEBI" id="CHEBI:149556"/>
        <dbReference type="EC" id="3.4.17.24"/>
    </reaction>
    <physiologicalReaction direction="left-to-right" evidence="15">
        <dbReference type="Rhea" id="RHEA:63793"/>
    </physiologicalReaction>
</comment>
<feature type="compositionally biased region" description="Basic and acidic residues" evidence="22">
    <location>
        <begin position="761"/>
        <end position="770"/>
    </location>
</feature>
<comment type="catalytic activity">
    <reaction evidence="20">
        <text>gamma-L-glutamyl-L-glutamyl-[protein] + H2O = L-glutamyl-[protein] + L-glutamate</text>
        <dbReference type="Rhea" id="RHEA:60152"/>
        <dbReference type="Rhea" id="RHEA-COMP:10208"/>
        <dbReference type="Rhea" id="RHEA-COMP:15517"/>
        <dbReference type="ChEBI" id="CHEBI:15377"/>
        <dbReference type="ChEBI" id="CHEBI:29973"/>
        <dbReference type="ChEBI" id="CHEBI:29985"/>
        <dbReference type="ChEBI" id="CHEBI:143622"/>
    </reaction>
    <physiologicalReaction direction="left-to-right" evidence="20">
        <dbReference type="Rhea" id="RHEA:60153"/>
    </physiologicalReaction>
</comment>
<keyword evidence="12" id="KW-0206">Cytoskeleton</keyword>
<evidence type="ECO:0000256" key="7">
    <source>
        <dbReference type="ARBA" id="ARBA00022670"/>
    </source>
</evidence>
<feature type="compositionally biased region" description="Polar residues" evidence="22">
    <location>
        <begin position="1056"/>
        <end position="1068"/>
    </location>
</feature>
<dbReference type="GO" id="GO:0005819">
    <property type="term" value="C:spindle"/>
    <property type="evidence" value="ECO:0007669"/>
    <property type="project" value="UniProtKB-SubCell"/>
</dbReference>
<keyword evidence="7" id="KW-0645">Protease</keyword>
<dbReference type="AlphaFoldDB" id="A0A8B7YAV0"/>
<keyword evidence="11" id="KW-0482">Metalloprotease</keyword>
<evidence type="ECO:0000256" key="16">
    <source>
        <dbReference type="ARBA" id="ARBA00024627"/>
    </source>
</evidence>
<evidence type="ECO:0000256" key="17">
    <source>
        <dbReference type="ARBA" id="ARBA00026108"/>
    </source>
</evidence>
<dbReference type="PANTHER" id="PTHR12756:SF12">
    <property type="entry name" value="CYTOSOLIC CARBOXYPEPTIDASE-LIKE PROTEIN 5"/>
    <property type="match status" value="1"/>
</dbReference>
<name>A0A8B7YAV0_ACAPL</name>
<evidence type="ECO:0000256" key="1">
    <source>
        <dbReference type="ARBA" id="ARBA00001947"/>
    </source>
</evidence>
<keyword evidence="24" id="KW-1185">Reference proteome</keyword>
<comment type="cofactor">
    <cofactor evidence="1">
        <name>Zn(2+)</name>
        <dbReference type="ChEBI" id="CHEBI:29105"/>
    </cofactor>
</comment>
<keyword evidence="9" id="KW-0378">Hydrolase</keyword>
<evidence type="ECO:0000256" key="6">
    <source>
        <dbReference type="ARBA" id="ARBA00022490"/>
    </source>
</evidence>
<evidence type="ECO:0000256" key="13">
    <source>
        <dbReference type="ARBA" id="ARBA00023242"/>
    </source>
</evidence>
<evidence type="ECO:0000259" key="23">
    <source>
        <dbReference type="PROSITE" id="PS52035"/>
    </source>
</evidence>
<comment type="catalytic activity">
    <reaction evidence="16">
        <text>C-terminal L-alpha-aminoacyl-L-glutamyl-[tubulin] + H2O = C-terminal L-alpha-aminoacyl-[tubulin] + L-glutamate</text>
        <dbReference type="Rhea" id="RHEA:63796"/>
        <dbReference type="Rhea" id="RHEA-COMP:16436"/>
        <dbReference type="Rhea" id="RHEA-COMP:16437"/>
        <dbReference type="ChEBI" id="CHEBI:15377"/>
        <dbReference type="ChEBI" id="CHEBI:29985"/>
        <dbReference type="ChEBI" id="CHEBI:90782"/>
        <dbReference type="ChEBI" id="CHEBI:149556"/>
        <dbReference type="EC" id="3.4.17.24"/>
    </reaction>
    <physiologicalReaction direction="left-to-right" evidence="16">
        <dbReference type="Rhea" id="RHEA:63797"/>
    </physiologicalReaction>
</comment>
<keyword evidence="6" id="KW-0963">Cytoplasm</keyword>
<dbReference type="PANTHER" id="PTHR12756">
    <property type="entry name" value="CYTOSOLIC CARBOXYPEPTIDASE"/>
    <property type="match status" value="1"/>
</dbReference>
<dbReference type="KEGG" id="aplc:110978661"/>
<evidence type="ECO:0000256" key="10">
    <source>
        <dbReference type="ARBA" id="ARBA00022833"/>
    </source>
</evidence>
<keyword evidence="13" id="KW-0539">Nucleus</keyword>
<feature type="compositionally biased region" description="Polar residues" evidence="22">
    <location>
        <begin position="722"/>
        <end position="738"/>
    </location>
</feature>
<feature type="compositionally biased region" description="Low complexity" evidence="22">
    <location>
        <begin position="739"/>
        <end position="753"/>
    </location>
</feature>
<evidence type="ECO:0000256" key="14">
    <source>
        <dbReference type="ARBA" id="ARBA00024141"/>
    </source>
</evidence>
<dbReference type="EC" id="3.4.17.24" evidence="17"/>
<dbReference type="RefSeq" id="XP_022089505.1">
    <property type="nucleotide sequence ID" value="XM_022233813.1"/>
</dbReference>
<dbReference type="GeneID" id="110978661"/>
<evidence type="ECO:0000256" key="9">
    <source>
        <dbReference type="ARBA" id="ARBA00022801"/>
    </source>
</evidence>
<feature type="domain" description="Peptidase M14" evidence="23">
    <location>
        <begin position="151"/>
        <end position="655"/>
    </location>
</feature>
<evidence type="ECO:0000256" key="3">
    <source>
        <dbReference type="ARBA" id="ARBA00004186"/>
    </source>
</evidence>
<keyword evidence="8" id="KW-0479">Metal-binding</keyword>
<feature type="compositionally biased region" description="Basic and acidic residues" evidence="22">
    <location>
        <begin position="1035"/>
        <end position="1045"/>
    </location>
</feature>
<comment type="subcellular location">
    <subcellularLocation>
        <location evidence="3">Cytoplasm</location>
        <location evidence="3">Cytoskeleton</location>
        <location evidence="3">Spindle</location>
    </subcellularLocation>
    <subcellularLocation>
        <location evidence="4">Midbody</location>
    </subcellularLocation>
    <subcellularLocation>
        <location evidence="2">Nucleus</location>
    </subcellularLocation>
</comment>
<feature type="compositionally biased region" description="Low complexity" evidence="22">
    <location>
        <begin position="942"/>
        <end position="955"/>
    </location>
</feature>
<sequence>MEYRSGGLLFTSKFDSGNLARVERVYHDDEDDVTIRRVGDPSPTPDYEFNVWTKPDCGGTEFENGNRSWFHFAIKGCPMNKLVKINIMNMNKQGKLYSQGMAPVVRVLPQKPKWERIRERPTYENADGQFILTFTYRFEYRFSSVYFAFCYPYSYLECQQRMDELDTQFTQCQNLSPSSPVNSIYYHRELLCYSLDRLRVDLMTITSCHGLTSEREPRLPKLFPDQSLPRAHKFRGKRVFVLTSRVHPGETPASFVFNGFLEFILRPKDPRAVQLRRQYVFKLIPLLNPDGVQRGHYRTDQRGVNLNRVYLDPDFAVYPSIFAAKSLILHHHMSSRVIASPSPRKADLKPVVGRSEKGEGEGVVAVVAPSVEVQHSPANAIVVVHEGSGEAAELNTECQTDSTMDHLHVKPDRDVVTDNQQGQAELLDTSRLDSNTAAMTAERLDSKSFMESETRSHISSVAKESSVDGDSGGEDDEDRTFQRAPQDGVTKPDPTPAADETGLNISPSESGVALYMDLHGHASKRGCFVYGNHFEDEERHVDNLLFPKLIAMNSAHFDFDGCNFTEKNMYTKDKRDGMSKEGSGRVAVHKATGIIHSYTLECNYNSGRFVNSLSPATMDDGRATPPPLAGYPPKYTPAHFEEVGRAVAVAALDLTNTNPWSRLASTEYSNVMGVRAWVQRYIRSMRGAPSLPKKMARVASKTSSIVASATANALHNRPRFSWSDTATSQTPSGPQNNPVSSSVSATTTTAAKKTATRHLGPVRETKATLERKKHLQQLQGSKLASASIPAFGSTTLRSYPLPNQGRQALPNPTTSHHSSTPQVTAGSTSSLKPHKTSLQSQSSLLQGVPHPHVHGVTNPVTHGMPPPIRHGVTLPGTLKGKPQRPSEDMQSTPNVVHELLSNVMIKALEESMMAQTRGVSKVSCVSLSPLPSPSLEAPPPSHAQAANAAQSDSSNRTAMPIPTLTPGVKVPTNHKMLFRMANNEAVASDDNINPMKQQDSPSSEPTKRRKKPSGLKRRSASHSPTRKGRRTGRGKGSETDSEKEKKQGRRRRKGSMVTSQSDPLTSESVPDLNIGPQNGHDQTPLRRRSSDFASPDIASHRSRLAARFGKSHSLGENPESSVSCQVVDLNSMNSNWKPKKEVSFWM</sequence>
<evidence type="ECO:0000256" key="15">
    <source>
        <dbReference type="ARBA" id="ARBA00024524"/>
    </source>
</evidence>
<evidence type="ECO:0000313" key="24">
    <source>
        <dbReference type="Proteomes" id="UP000694845"/>
    </source>
</evidence>
<dbReference type="GO" id="GO:0004181">
    <property type="term" value="F:metallocarboxypeptidase activity"/>
    <property type="evidence" value="ECO:0007669"/>
    <property type="project" value="InterPro"/>
</dbReference>
<protein>
    <recommendedName>
        <fullName evidence="14">Cytosolic carboxypeptidase-like protein 5</fullName>
        <ecNumber evidence="17">3.4.17.24</ecNumber>
    </recommendedName>
    <alternativeName>
        <fullName evidence="19">ATP/GTP-binding protein-like 5</fullName>
    </alternativeName>
    <alternativeName>
        <fullName evidence="18">Protein deglutamylase CCP5</fullName>
    </alternativeName>
</protein>
<feature type="compositionally biased region" description="Low complexity" evidence="22">
    <location>
        <begin position="837"/>
        <end position="846"/>
    </location>
</feature>
<feature type="compositionally biased region" description="Basic and acidic residues" evidence="22">
    <location>
        <begin position="442"/>
        <end position="456"/>
    </location>
</feature>
<feature type="compositionally biased region" description="Polar residues" evidence="22">
    <location>
        <begin position="804"/>
        <end position="831"/>
    </location>
</feature>